<dbReference type="EMBL" id="JBHFQA010000017">
    <property type="protein sequence ID" value="KAL2084432.1"/>
    <property type="molecule type" value="Genomic_DNA"/>
</dbReference>
<organism evidence="1 2">
    <name type="scientific">Coilia grayii</name>
    <name type="common">Gray's grenadier anchovy</name>
    <dbReference type="NCBI Taxonomy" id="363190"/>
    <lineage>
        <taxon>Eukaryota</taxon>
        <taxon>Metazoa</taxon>
        <taxon>Chordata</taxon>
        <taxon>Craniata</taxon>
        <taxon>Vertebrata</taxon>
        <taxon>Euteleostomi</taxon>
        <taxon>Actinopterygii</taxon>
        <taxon>Neopterygii</taxon>
        <taxon>Teleostei</taxon>
        <taxon>Clupei</taxon>
        <taxon>Clupeiformes</taxon>
        <taxon>Clupeoidei</taxon>
        <taxon>Engraulidae</taxon>
        <taxon>Coilinae</taxon>
        <taxon>Coilia</taxon>
    </lineage>
</organism>
<protein>
    <submittedName>
        <fullName evidence="1">Uncharacterized protein</fullName>
    </submittedName>
</protein>
<dbReference type="PANTHER" id="PTHR13333">
    <property type="entry name" value="M-AAA PROTEASE-INTERACTING PROTEIN 1, MITOCHONDRIAL"/>
    <property type="match status" value="1"/>
</dbReference>
<dbReference type="Proteomes" id="UP001591681">
    <property type="component" value="Unassembled WGS sequence"/>
</dbReference>
<reference evidence="1 2" key="1">
    <citation type="submission" date="2024-09" db="EMBL/GenBank/DDBJ databases">
        <title>A chromosome-level genome assembly of Gray's grenadier anchovy, Coilia grayii.</title>
        <authorList>
            <person name="Fu Z."/>
        </authorList>
    </citation>
    <scope>NUCLEOTIDE SEQUENCE [LARGE SCALE GENOMIC DNA]</scope>
    <source>
        <strain evidence="1">G4</strain>
        <tissue evidence="1">Muscle</tissue>
    </source>
</reference>
<accession>A0ABD1JBJ1</accession>
<name>A0ABD1JBJ1_9TELE</name>
<evidence type="ECO:0000313" key="2">
    <source>
        <dbReference type="Proteomes" id="UP001591681"/>
    </source>
</evidence>
<dbReference type="AlphaFoldDB" id="A0ABD1JBJ1"/>
<evidence type="ECO:0000313" key="1">
    <source>
        <dbReference type="EMBL" id="KAL2084432.1"/>
    </source>
</evidence>
<gene>
    <name evidence="1" type="ORF">ACEWY4_019950</name>
</gene>
<proteinExistence type="predicted"/>
<dbReference type="PANTHER" id="PTHR13333:SF7">
    <property type="entry name" value="M-AAA PROTEASE-INTERACTING PROTEIN 1, MITOCHONDRIAL"/>
    <property type="match status" value="1"/>
</dbReference>
<sequence length="274" mass="31455">MQRITCFATCREFGGIGGYKPLACPWKKSPSTKHTPFSSLAFLQPCNSRVLEGTQPYDCSLHNLRRQKALFVSQKFRHYSTNRDNEPKTSRQPAISVVGIPDPIMWIRNKIIIFFMELYFDLNISSVEFDTGVKQAVIHVSSMVSSGKFADLGNVVSEEAVARVKTKYEALSDTQRRNLAISSDDILFVLPEDVSVVFDRRGRKFCYIIMRFWHLTTADVPEDPESTQIFRITDNGDDPPRKIVTAVYEFHRELTAGADPDWMVTHIWHWKQLE</sequence>
<comment type="caution">
    <text evidence="1">The sequence shown here is derived from an EMBL/GenBank/DDBJ whole genome shotgun (WGS) entry which is preliminary data.</text>
</comment>
<keyword evidence="2" id="KW-1185">Reference proteome</keyword>